<dbReference type="EMBL" id="VTXL01000008">
    <property type="protein sequence ID" value="NOJ13407.1"/>
    <property type="molecule type" value="Genomic_DNA"/>
</dbReference>
<dbReference type="InterPro" id="IPR045584">
    <property type="entry name" value="Pilin-like"/>
</dbReference>
<proteinExistence type="predicted"/>
<accession>A0A7Y4D7P0</accession>
<keyword evidence="1" id="KW-0812">Transmembrane</keyword>
<dbReference type="SUPFAM" id="SSF54523">
    <property type="entry name" value="Pili subunits"/>
    <property type="match status" value="1"/>
</dbReference>
<keyword evidence="1" id="KW-0472">Membrane</keyword>
<dbReference type="InterPro" id="IPR012902">
    <property type="entry name" value="N_methyl_site"/>
</dbReference>
<dbReference type="RefSeq" id="WP_171329031.1">
    <property type="nucleotide sequence ID" value="NZ_CAWPOP010000060.1"/>
</dbReference>
<dbReference type="NCBIfam" id="TIGR02532">
    <property type="entry name" value="IV_pilin_GFxxxE"/>
    <property type="match status" value="1"/>
</dbReference>
<comment type="caution">
    <text evidence="2">The sequence shown here is derived from an EMBL/GenBank/DDBJ whole genome shotgun (WGS) entry which is preliminary data.</text>
</comment>
<feature type="transmembrane region" description="Helical" evidence="1">
    <location>
        <begin position="12"/>
        <end position="36"/>
    </location>
</feature>
<keyword evidence="1" id="KW-1133">Transmembrane helix</keyword>
<evidence type="ECO:0000313" key="2">
    <source>
        <dbReference type="EMBL" id="NOJ13407.1"/>
    </source>
</evidence>
<protein>
    <submittedName>
        <fullName evidence="2">Type II secretion system protein</fullName>
    </submittedName>
</protein>
<dbReference type="PROSITE" id="PS00409">
    <property type="entry name" value="PROKAR_NTER_METHYL"/>
    <property type="match status" value="1"/>
</dbReference>
<dbReference type="Pfam" id="PF07963">
    <property type="entry name" value="N_methyl"/>
    <property type="match status" value="1"/>
</dbReference>
<sequence>MDVKQKIRTQGFSLIEMIIVITLIGFALAGLTASLYPRSIQTAEQITSVKAAVLGRSVLDEVMGRGYDQFSGVNGGVPECAVSTISTPGQQLCTLPNDLGPDSGETDANGILVKSLANDVDDFHGLRGRVEDVLDSDLSDAGYRNFNVEIDVFYDTAVVNDDTVMISGKPSIIRTHYKRVEVVIIDSQGNRYPFSAIKGNF</sequence>
<gene>
    <name evidence="2" type="ORF">F0234_11640</name>
</gene>
<evidence type="ECO:0000256" key="1">
    <source>
        <dbReference type="SAM" id="Phobius"/>
    </source>
</evidence>
<reference evidence="2 3" key="1">
    <citation type="submission" date="2019-09" db="EMBL/GenBank/DDBJ databases">
        <title>Draft genome sequencing and comparative genomics of hatchery-associated Vibrios.</title>
        <authorList>
            <person name="Kehlet-Delgado H."/>
            <person name="Mueller R.S."/>
        </authorList>
    </citation>
    <scope>NUCLEOTIDE SEQUENCE [LARGE SCALE GENOMIC DNA]</scope>
    <source>
        <strain evidence="2 3">99-70-13A3</strain>
    </source>
</reference>
<evidence type="ECO:0000313" key="3">
    <source>
        <dbReference type="Proteomes" id="UP000519158"/>
    </source>
</evidence>
<dbReference type="AlphaFoldDB" id="A0A7Y4D7P0"/>
<dbReference type="Proteomes" id="UP000519158">
    <property type="component" value="Unassembled WGS sequence"/>
</dbReference>
<name>A0A7Y4D7P0_VIBSP</name>
<organism evidence="2 3">
    <name type="scientific">Vibrio splendidus</name>
    <dbReference type="NCBI Taxonomy" id="29497"/>
    <lineage>
        <taxon>Bacteria</taxon>
        <taxon>Pseudomonadati</taxon>
        <taxon>Pseudomonadota</taxon>
        <taxon>Gammaproteobacteria</taxon>
        <taxon>Vibrionales</taxon>
        <taxon>Vibrionaceae</taxon>
        <taxon>Vibrio</taxon>
    </lineage>
</organism>